<dbReference type="PRINTS" id="PR00332">
    <property type="entry name" value="HISTRIAD"/>
</dbReference>
<dbReference type="AlphaFoldDB" id="A0A9C7UR40"/>
<dbReference type="FunFam" id="3.30.428.10:FF:000005">
    <property type="entry name" value="Histidine triad nucleotide-binding protein 1"/>
    <property type="match status" value="1"/>
</dbReference>
<keyword evidence="6" id="KW-1185">Reference proteome</keyword>
<organism evidence="5 6">
    <name type="scientific">Galdieria partita</name>
    <dbReference type="NCBI Taxonomy" id="83374"/>
    <lineage>
        <taxon>Eukaryota</taxon>
        <taxon>Rhodophyta</taxon>
        <taxon>Bangiophyceae</taxon>
        <taxon>Galdieriales</taxon>
        <taxon>Galdieriaceae</taxon>
        <taxon>Galdieria</taxon>
    </lineage>
</organism>
<comment type="caution">
    <text evidence="5">The sequence shown here is derived from an EMBL/GenBank/DDBJ whole genome shotgun (WGS) entry which is preliminary data.</text>
</comment>
<dbReference type="CDD" id="cd01276">
    <property type="entry name" value="PKCI_related"/>
    <property type="match status" value="1"/>
</dbReference>
<dbReference type="Pfam" id="PF01230">
    <property type="entry name" value="HIT"/>
    <property type="match status" value="1"/>
</dbReference>
<evidence type="ECO:0000313" key="5">
    <source>
        <dbReference type="EMBL" id="GJQ12235.1"/>
    </source>
</evidence>
<sequence>MSIWLTSQKIPFLSQSFIRPCYLYRFIVPFQSKAHYCPYRLRDFQLAFGKSLQSFAMAHKEVGLEPPQDPKADTIFGKIARKEIPADIIYEDDLCLAFRDVNPQAPFHALVIPKKPISQLSTAQPEDQSLLGHLMLVAPKVAKQEGLQSFRLVVNDGKDACQSVYHLHLHILGGRTLGWPPG</sequence>
<evidence type="ECO:0000256" key="2">
    <source>
        <dbReference type="PIRSR" id="PIRSR601310-3"/>
    </source>
</evidence>
<evidence type="ECO:0000313" key="6">
    <source>
        <dbReference type="Proteomes" id="UP001061958"/>
    </source>
</evidence>
<name>A0A9C7UR40_9RHOD</name>
<gene>
    <name evidence="5" type="ORF">GpartN1_g4026.t1</name>
</gene>
<dbReference type="InterPro" id="IPR001310">
    <property type="entry name" value="Histidine_triad_HIT"/>
</dbReference>
<dbReference type="Gene3D" id="3.30.428.10">
    <property type="entry name" value="HIT-like"/>
    <property type="match status" value="1"/>
</dbReference>
<dbReference type="PROSITE" id="PS00892">
    <property type="entry name" value="HIT_1"/>
    <property type="match status" value="1"/>
</dbReference>
<dbReference type="InterPro" id="IPR011146">
    <property type="entry name" value="HIT-like"/>
</dbReference>
<feature type="domain" description="HIT" evidence="4">
    <location>
        <begin position="75"/>
        <end position="182"/>
    </location>
</feature>
<dbReference type="EMBL" id="BQMJ01000031">
    <property type="protein sequence ID" value="GJQ12235.1"/>
    <property type="molecule type" value="Genomic_DNA"/>
</dbReference>
<accession>A0A9C7UR40</accession>
<evidence type="ECO:0000259" key="4">
    <source>
        <dbReference type="PROSITE" id="PS51084"/>
    </source>
</evidence>
<protein>
    <recommendedName>
        <fullName evidence="4">HIT domain-containing protein</fullName>
    </recommendedName>
</protein>
<evidence type="ECO:0000256" key="3">
    <source>
        <dbReference type="PROSITE-ProRule" id="PRU00464"/>
    </source>
</evidence>
<dbReference type="GO" id="GO:0003824">
    <property type="term" value="F:catalytic activity"/>
    <property type="evidence" value="ECO:0007669"/>
    <property type="project" value="InterPro"/>
</dbReference>
<feature type="active site" description="Tele-AMP-histidine intermediate" evidence="1">
    <location>
        <position position="168"/>
    </location>
</feature>
<evidence type="ECO:0000256" key="1">
    <source>
        <dbReference type="PIRSR" id="PIRSR601310-1"/>
    </source>
</evidence>
<proteinExistence type="predicted"/>
<feature type="short sequence motif" description="Histidine triad motif" evidence="2 3">
    <location>
        <begin position="166"/>
        <end position="170"/>
    </location>
</feature>
<dbReference type="OrthoDB" id="672793at2759"/>
<dbReference type="InterPro" id="IPR019808">
    <property type="entry name" value="Histidine_triad_CS"/>
</dbReference>
<dbReference type="InterPro" id="IPR036265">
    <property type="entry name" value="HIT-like_sf"/>
</dbReference>
<dbReference type="PROSITE" id="PS51084">
    <property type="entry name" value="HIT_2"/>
    <property type="match status" value="1"/>
</dbReference>
<dbReference type="SUPFAM" id="SSF54197">
    <property type="entry name" value="HIT-like"/>
    <property type="match status" value="1"/>
</dbReference>
<reference evidence="5" key="2">
    <citation type="submission" date="2022-01" db="EMBL/GenBank/DDBJ databases">
        <authorList>
            <person name="Hirooka S."/>
            <person name="Miyagishima S.Y."/>
        </authorList>
    </citation>
    <scope>NUCLEOTIDE SEQUENCE</scope>
    <source>
        <strain evidence="5">NBRC 102759</strain>
    </source>
</reference>
<reference evidence="5" key="1">
    <citation type="journal article" date="2022" name="Proc. Natl. Acad. Sci. U.S.A.">
        <title>Life cycle and functional genomics of the unicellular red alga Galdieria for elucidating algal and plant evolution and industrial use.</title>
        <authorList>
            <person name="Hirooka S."/>
            <person name="Itabashi T."/>
            <person name="Ichinose T.M."/>
            <person name="Onuma R."/>
            <person name="Fujiwara T."/>
            <person name="Yamashita S."/>
            <person name="Jong L.W."/>
            <person name="Tomita R."/>
            <person name="Iwane A.H."/>
            <person name="Miyagishima S.Y."/>
        </authorList>
    </citation>
    <scope>NUCLEOTIDE SEQUENCE</scope>
    <source>
        <strain evidence="5">NBRC 102759</strain>
    </source>
</reference>
<dbReference type="Proteomes" id="UP001061958">
    <property type="component" value="Unassembled WGS sequence"/>
</dbReference>
<dbReference type="PANTHER" id="PTHR23089">
    <property type="entry name" value="HISTIDINE TRIAD HIT PROTEIN"/>
    <property type="match status" value="1"/>
</dbReference>